<proteinExistence type="predicted"/>
<protein>
    <recommendedName>
        <fullName evidence="4">Apea-like HEPN domain-containing protein</fullName>
    </recommendedName>
</protein>
<evidence type="ECO:0000313" key="3">
    <source>
        <dbReference type="EMBL" id="MBN9901163.1"/>
    </source>
</evidence>
<dbReference type="Proteomes" id="UP000775627">
    <property type="component" value="Unassembled WGS sequence"/>
</dbReference>
<dbReference type="RefSeq" id="WP_088045855.1">
    <property type="nucleotide sequence ID" value="NZ_JAWUAH010000063.1"/>
</dbReference>
<reference evidence="2" key="1">
    <citation type="submission" date="2016-05" db="EMBL/GenBank/DDBJ databases">
        <title>Complete sequence and organization of pFR260, the Bacillus thuringiensis INTA Fr7-4 plasmid harbouring the insecticidal genes.</title>
        <authorList>
            <person name="Navas L.E."/>
            <person name="Amadio A.F."/>
            <person name="Ortiz E.M."/>
            <person name="Sauka D.H."/>
            <person name="Benintende G.B."/>
            <person name="Zandomeni R.O."/>
            <person name="Berretta M.F."/>
        </authorList>
    </citation>
    <scope>NUCLEOTIDE SEQUENCE</scope>
    <source>
        <strain evidence="2">INTA Fr7-4</strain>
        <plasmid evidence="2">pFR260</plasmid>
    </source>
</reference>
<dbReference type="AlphaFoldDB" id="A0A1B2RCD5"/>
<evidence type="ECO:0000256" key="1">
    <source>
        <dbReference type="SAM" id="Coils"/>
    </source>
</evidence>
<keyword evidence="1" id="KW-0175">Coiled coil</keyword>
<accession>A0A1B2RCD5</accession>
<feature type="coiled-coil region" evidence="1">
    <location>
        <begin position="306"/>
        <end position="333"/>
    </location>
</feature>
<name>A0A1B2RCD5_BACTU</name>
<reference evidence="3" key="3">
    <citation type="journal article" date="2021" name="J. Invertebr. Pathol.">
        <title>Molecular characterization of a Bacillus thuringiensis strain from Argentina, toxic against Lepidoptera and Coleoptera, based on its whole-genome and Cry protein analysis.</title>
        <authorList>
            <person name="Nicolas Lazarte J."/>
            <person name="Pia Valacco M."/>
            <person name="Moreno S."/>
            <person name="Salerno G.L."/>
            <person name="Beron C.M."/>
        </authorList>
    </citation>
    <scope>NUCLEOTIDE SEQUENCE</scope>
    <source>
        <strain evidence="3">FCC7</strain>
    </source>
</reference>
<geneLocation type="plasmid" evidence="2">
    <name>pFR260</name>
</geneLocation>
<evidence type="ECO:0000313" key="2">
    <source>
        <dbReference type="EMBL" id="AOB42119.1"/>
    </source>
</evidence>
<dbReference type="EMBL" id="VIXF01000003">
    <property type="protein sequence ID" value="MBN9901163.1"/>
    <property type="molecule type" value="Genomic_DNA"/>
</dbReference>
<keyword evidence="2" id="KW-0614">Plasmid</keyword>
<evidence type="ECO:0008006" key="4">
    <source>
        <dbReference type="Google" id="ProtNLM"/>
    </source>
</evidence>
<reference evidence="3" key="2">
    <citation type="submission" date="2019-07" db="EMBL/GenBank/DDBJ databases">
        <authorList>
            <person name="Lazarte J.N."/>
            <person name="Poliero A."/>
            <person name="Beron C."/>
        </authorList>
    </citation>
    <scope>NUCLEOTIDE SEQUENCE</scope>
    <source>
        <strain evidence="3">FCC7</strain>
    </source>
</reference>
<gene>
    <name evidence="3" type="ORF">FME64_28000</name>
    <name evidence="2" type="ORF">pFR260_022</name>
</gene>
<organism evidence="2">
    <name type="scientific">Bacillus thuringiensis</name>
    <dbReference type="NCBI Taxonomy" id="1428"/>
    <lineage>
        <taxon>Bacteria</taxon>
        <taxon>Bacillati</taxon>
        <taxon>Bacillota</taxon>
        <taxon>Bacilli</taxon>
        <taxon>Bacillales</taxon>
        <taxon>Bacillaceae</taxon>
        <taxon>Bacillus</taxon>
        <taxon>Bacillus cereus group</taxon>
    </lineage>
</organism>
<sequence length="579" mass="68160">MSDLVRFVMINQRNLKLNFSLETYTNTILTKLKNNLEGVKGFQFYSTGMKTRKCSIIIDVHEYYISFTHILSNGNSQLKVDISGTYLPLLDQNLHDLKIALKNEMIDHWEQCLWLEDRQSEAFSENLYRSIHSVENTLRRLINTILFYRLGGDWWEKYMPTNLKSTYSRRNDPYKKRARSFQDVHTNLMSIDTVDLVKILTFKTYKMKENNLFNYLQTENEYPIKNSSQRFKYIMSDLLNGQKIELHGPELTTILKNEMEIEIDFWRDFFEPWFSCNSREFQGKWESFSDDRNHVAHNKLIDFKLYLKYKKSMEHLLELIEEAEKKFNNHLSLDMDKYIEELESMAVITDYETQYDFSKKISEESGVQILVKEEIMDLFKGKIIEAFDNIREDIYSRSDIEVTITKPTLDNTEIAFEIVHNYFNNKLHVDVEAYIDSSEAGGSHVKITLYYNNEVEECFYITFTNGAARFDEEQGCYLPFLQEELNISGLDKLETEIHYILDAHMPEIENDEIADFPCEDCGRHTVNISEFNGLHIDIGTCLYCNHTNHLKKCIHCGDVINSAEANKACDSCIIHYTMV</sequence>
<dbReference type="EMBL" id="KX258624">
    <property type="protein sequence ID" value="AOB42119.1"/>
    <property type="molecule type" value="Genomic_DNA"/>
</dbReference>